<dbReference type="InterPro" id="IPR038717">
    <property type="entry name" value="Tc1-like_DDE_dom"/>
</dbReference>
<feature type="compositionally biased region" description="Basic residues" evidence="1">
    <location>
        <begin position="79"/>
        <end position="88"/>
    </location>
</feature>
<sequence>MPPPEKKKVIHSQAREIIAKVIETCDNEAKNKCLTHLVTQATKRAAYYTGVSEFTAKQIRKENLERNRDRPNEVLSTPGKKRPTRPQHTRVDVDDFDRCVIKNTIHDFYIQEKKGPTVSKLLPVIRNKINFPWSGRSLNRLLKMMNYKWKKSQSKRKILVERADIVAWRHTYLRKIEEFRNQGREIVYLDETWVDSNLTFKKCWQHSDEFGIQANHSAGNRLIVLHAGSKYGSLRNAELVYKAGSASGDYHGQMNQVNFEKWVDEKLIPNLPPRSVVVMDNAPYHSVQVDKASNKYAPNRDMIEWLRRKGVEVSEKLHKVDLFSLIEKHRPQEKTFRVDRRLVEFGHNVLRLPPYMCDLSPIELPWKKMKHKVRENNVTGDLSLQRLKELTEMALSSITKEYWEGYCQHTLKVESQYRFRHNTLPAVVDNLISLDSDSGSDSDSDDSSSRSSSDDDDDDGSDSELATPL</sequence>
<evidence type="ECO:0000256" key="1">
    <source>
        <dbReference type="SAM" id="MobiDB-lite"/>
    </source>
</evidence>
<keyword evidence="4" id="KW-1185">Reference proteome</keyword>
<accession>A0ABQ8RZI6</accession>
<feature type="region of interest" description="Disordered" evidence="1">
    <location>
        <begin position="60"/>
        <end position="89"/>
    </location>
</feature>
<feature type="region of interest" description="Disordered" evidence="1">
    <location>
        <begin position="434"/>
        <end position="469"/>
    </location>
</feature>
<reference evidence="3 4" key="1">
    <citation type="journal article" date="2022" name="Allergy">
        <title>Genome assembly and annotation of Periplaneta americana reveal a comprehensive cockroach allergen profile.</title>
        <authorList>
            <person name="Wang L."/>
            <person name="Xiong Q."/>
            <person name="Saelim N."/>
            <person name="Wang L."/>
            <person name="Nong W."/>
            <person name="Wan A.T."/>
            <person name="Shi M."/>
            <person name="Liu X."/>
            <person name="Cao Q."/>
            <person name="Hui J.H.L."/>
            <person name="Sookrung N."/>
            <person name="Leung T.F."/>
            <person name="Tungtrongchitr A."/>
            <person name="Tsui S.K.W."/>
        </authorList>
    </citation>
    <scope>NUCLEOTIDE SEQUENCE [LARGE SCALE GENOMIC DNA]</scope>
    <source>
        <strain evidence="3">PWHHKU_190912</strain>
    </source>
</reference>
<organism evidence="3 4">
    <name type="scientific">Periplaneta americana</name>
    <name type="common">American cockroach</name>
    <name type="synonym">Blatta americana</name>
    <dbReference type="NCBI Taxonomy" id="6978"/>
    <lineage>
        <taxon>Eukaryota</taxon>
        <taxon>Metazoa</taxon>
        <taxon>Ecdysozoa</taxon>
        <taxon>Arthropoda</taxon>
        <taxon>Hexapoda</taxon>
        <taxon>Insecta</taxon>
        <taxon>Pterygota</taxon>
        <taxon>Neoptera</taxon>
        <taxon>Polyneoptera</taxon>
        <taxon>Dictyoptera</taxon>
        <taxon>Blattodea</taxon>
        <taxon>Blattoidea</taxon>
        <taxon>Blattidae</taxon>
        <taxon>Blattinae</taxon>
        <taxon>Periplaneta</taxon>
    </lineage>
</organism>
<feature type="compositionally biased region" description="Basic and acidic residues" evidence="1">
    <location>
        <begin position="60"/>
        <end position="72"/>
    </location>
</feature>
<comment type="caution">
    <text evidence="3">The sequence shown here is derived from an EMBL/GenBank/DDBJ whole genome shotgun (WGS) entry which is preliminary data.</text>
</comment>
<name>A0ABQ8RZI6_PERAM</name>
<feature type="domain" description="Tc1-like transposase DDE" evidence="2">
    <location>
        <begin position="242"/>
        <end position="377"/>
    </location>
</feature>
<dbReference type="PANTHER" id="PTHR33939">
    <property type="entry name" value="PROTEIN CBG22215"/>
    <property type="match status" value="1"/>
</dbReference>
<dbReference type="Gene3D" id="3.30.420.10">
    <property type="entry name" value="Ribonuclease H-like superfamily/Ribonuclease H"/>
    <property type="match status" value="1"/>
</dbReference>
<dbReference type="InterPro" id="IPR036397">
    <property type="entry name" value="RNaseH_sf"/>
</dbReference>
<dbReference type="PANTHER" id="PTHR33939:SF1">
    <property type="entry name" value="DUF4371 DOMAIN-CONTAINING PROTEIN"/>
    <property type="match status" value="1"/>
</dbReference>
<proteinExistence type="predicted"/>
<dbReference type="Pfam" id="PF13358">
    <property type="entry name" value="DDE_3"/>
    <property type="match status" value="1"/>
</dbReference>
<gene>
    <name evidence="3" type="ORF">ANN_24705</name>
</gene>
<protein>
    <recommendedName>
        <fullName evidence="2">Tc1-like transposase DDE domain-containing protein</fullName>
    </recommendedName>
</protein>
<evidence type="ECO:0000313" key="3">
    <source>
        <dbReference type="EMBL" id="KAJ4427090.1"/>
    </source>
</evidence>
<evidence type="ECO:0000259" key="2">
    <source>
        <dbReference type="Pfam" id="PF13358"/>
    </source>
</evidence>
<dbReference type="EMBL" id="JAJSOF020000038">
    <property type="protein sequence ID" value="KAJ4427090.1"/>
    <property type="molecule type" value="Genomic_DNA"/>
</dbReference>
<dbReference type="Proteomes" id="UP001148838">
    <property type="component" value="Unassembled WGS sequence"/>
</dbReference>
<evidence type="ECO:0000313" key="4">
    <source>
        <dbReference type="Proteomes" id="UP001148838"/>
    </source>
</evidence>